<evidence type="ECO:0000256" key="5">
    <source>
        <dbReference type="ARBA" id="ARBA00022755"/>
    </source>
</evidence>
<comment type="catalytic activity">
    <reaction evidence="12">
        <text>(6R)-5,10-methenyltetrahydrofolate + H2O = (6R)-10-formyltetrahydrofolate + H(+)</text>
        <dbReference type="Rhea" id="RHEA:23700"/>
        <dbReference type="ChEBI" id="CHEBI:15377"/>
        <dbReference type="ChEBI" id="CHEBI:15378"/>
        <dbReference type="ChEBI" id="CHEBI:57455"/>
        <dbReference type="ChEBI" id="CHEBI:195366"/>
        <dbReference type="EC" id="3.5.4.9"/>
    </reaction>
</comment>
<dbReference type="EC" id="1.5.1.5" evidence="12"/>
<evidence type="ECO:0000259" key="13">
    <source>
        <dbReference type="Pfam" id="PF00763"/>
    </source>
</evidence>
<keyword evidence="11 12" id="KW-0511">Multifunctional enzyme</keyword>
<dbReference type="InterPro" id="IPR020630">
    <property type="entry name" value="THF_DH/CycHdrlase_cat_dom"/>
</dbReference>
<keyword evidence="10 12" id="KW-0486">Methionine biosynthesis</keyword>
<sequence length="305" mass="32112">MLTQSFIFEKGQVDEGETGVEKMMAEILDGAAVARRVREEVARRVAALRQSADRVPGLATVLVGDDPASEVYVATKRRMSLAVGMAEFHRHLPASSSQHDVAETIRNFARNDAVSGILLQLPLPRHLNAAALISEIPPHKDVDGLTEVNAGRLLLAEPGLRPCTPLGVMELLDSCATPLSGALCAVIGRSNLVGKPVAQMLLQRDATVVMTHSRTRDLRELTRAADVVVAAAGVPGLLTGDAVKEGAAVIDVGIHRTPKGLIGDVDFATVATRAGRITPVPGGVGPMTIAMLLRNTMLAAEGGVR</sequence>
<organism evidence="15">
    <name type="scientific">Herbiconiux sp. A18JL235</name>
    <dbReference type="NCBI Taxonomy" id="3152363"/>
    <lineage>
        <taxon>Bacteria</taxon>
        <taxon>Bacillati</taxon>
        <taxon>Actinomycetota</taxon>
        <taxon>Actinomycetes</taxon>
        <taxon>Micrococcales</taxon>
        <taxon>Microbacteriaceae</taxon>
        <taxon>Herbiconiux</taxon>
    </lineage>
</organism>
<keyword evidence="7 12" id="KW-0521">NADP</keyword>
<keyword evidence="5 12" id="KW-0658">Purine biosynthesis</keyword>
<dbReference type="InterPro" id="IPR046346">
    <property type="entry name" value="Aminoacid_DH-like_N_sf"/>
</dbReference>
<dbReference type="GO" id="GO:0035999">
    <property type="term" value="P:tetrahydrofolate interconversion"/>
    <property type="evidence" value="ECO:0007669"/>
    <property type="project" value="UniProtKB-UniRule"/>
</dbReference>
<dbReference type="PANTHER" id="PTHR48099">
    <property type="entry name" value="C-1-TETRAHYDROFOLATE SYNTHASE, CYTOPLASMIC-RELATED"/>
    <property type="match status" value="1"/>
</dbReference>
<dbReference type="InterPro" id="IPR020631">
    <property type="entry name" value="THF_DH/CycHdrlase_NAD-bd_dom"/>
</dbReference>
<protein>
    <recommendedName>
        <fullName evidence="12">Bifunctional protein FolD</fullName>
    </recommendedName>
    <domain>
        <recommendedName>
            <fullName evidence="12">Methylenetetrahydrofolate dehydrogenase</fullName>
            <ecNumber evidence="12">1.5.1.5</ecNumber>
        </recommendedName>
    </domain>
    <domain>
        <recommendedName>
            <fullName evidence="12">Methenyltetrahydrofolate cyclohydrolase</fullName>
            <ecNumber evidence="12">3.5.4.9</ecNumber>
        </recommendedName>
    </domain>
</protein>
<dbReference type="Gene3D" id="3.40.50.10860">
    <property type="entry name" value="Leucine Dehydrogenase, chain A, domain 1"/>
    <property type="match status" value="1"/>
</dbReference>
<dbReference type="RefSeq" id="WP_368498557.1">
    <property type="nucleotide sequence ID" value="NZ_CP162511.1"/>
</dbReference>
<evidence type="ECO:0000259" key="14">
    <source>
        <dbReference type="Pfam" id="PF02882"/>
    </source>
</evidence>
<dbReference type="SUPFAM" id="SSF51735">
    <property type="entry name" value="NAD(P)-binding Rossmann-fold domains"/>
    <property type="match status" value="1"/>
</dbReference>
<evidence type="ECO:0000256" key="11">
    <source>
        <dbReference type="ARBA" id="ARBA00023268"/>
    </source>
</evidence>
<feature type="binding site" evidence="12">
    <location>
        <position position="254"/>
    </location>
    <ligand>
        <name>NADP(+)</name>
        <dbReference type="ChEBI" id="CHEBI:58349"/>
    </ligand>
</feature>
<keyword evidence="9 12" id="KW-0368">Histidine biosynthesis</keyword>
<evidence type="ECO:0000256" key="1">
    <source>
        <dbReference type="ARBA" id="ARBA00004777"/>
    </source>
</evidence>
<keyword evidence="4 12" id="KW-0028">Amino-acid biosynthesis</keyword>
<dbReference type="EC" id="3.5.4.9" evidence="12"/>
<dbReference type="InterPro" id="IPR020867">
    <property type="entry name" value="THF_DH/CycHdrlase_CS"/>
</dbReference>
<dbReference type="GO" id="GO:0009086">
    <property type="term" value="P:methionine biosynthetic process"/>
    <property type="evidence" value="ECO:0007669"/>
    <property type="project" value="UniProtKB-KW"/>
</dbReference>
<dbReference type="Gene3D" id="3.40.50.720">
    <property type="entry name" value="NAD(P)-binding Rossmann-like Domain"/>
    <property type="match status" value="1"/>
</dbReference>
<feature type="domain" description="Tetrahydrofolate dehydrogenase/cyclohydrolase NAD(P)-binding" evidence="14">
    <location>
        <begin position="162"/>
        <end position="301"/>
    </location>
</feature>
<feature type="domain" description="Tetrahydrofolate dehydrogenase/cyclohydrolase catalytic" evidence="13">
    <location>
        <begin position="28"/>
        <end position="143"/>
    </location>
</feature>
<dbReference type="InterPro" id="IPR000672">
    <property type="entry name" value="THF_DH/CycHdrlase"/>
</dbReference>
<dbReference type="GO" id="GO:0004488">
    <property type="term" value="F:methylenetetrahydrofolate dehydrogenase (NADP+) activity"/>
    <property type="evidence" value="ECO:0007669"/>
    <property type="project" value="UniProtKB-UniRule"/>
</dbReference>
<comment type="function">
    <text evidence="12">Catalyzes the oxidation of 5,10-methylenetetrahydrofolate to 5,10-methenyltetrahydrofolate and then the hydrolysis of 5,10-methenyltetrahydrofolate to 10-formyltetrahydrofolate.</text>
</comment>
<comment type="pathway">
    <text evidence="1 12">One-carbon metabolism; tetrahydrofolate interconversion.</text>
</comment>
<evidence type="ECO:0000256" key="6">
    <source>
        <dbReference type="ARBA" id="ARBA00022801"/>
    </source>
</evidence>
<dbReference type="GO" id="GO:0004477">
    <property type="term" value="F:methenyltetrahydrofolate cyclohydrolase activity"/>
    <property type="evidence" value="ECO:0007669"/>
    <property type="project" value="UniProtKB-UniRule"/>
</dbReference>
<evidence type="ECO:0000256" key="12">
    <source>
        <dbReference type="HAMAP-Rule" id="MF_01576"/>
    </source>
</evidence>
<reference evidence="15" key="1">
    <citation type="submission" date="2024-05" db="EMBL/GenBank/DDBJ databases">
        <title>Herbiconiux sp. A18JL235.</title>
        <authorList>
            <person name="Zhang G."/>
        </authorList>
    </citation>
    <scope>NUCLEOTIDE SEQUENCE</scope>
    <source>
        <strain evidence="15">A18JL235</strain>
    </source>
</reference>
<evidence type="ECO:0000256" key="7">
    <source>
        <dbReference type="ARBA" id="ARBA00022857"/>
    </source>
</evidence>
<evidence type="ECO:0000256" key="10">
    <source>
        <dbReference type="ARBA" id="ARBA00023167"/>
    </source>
</evidence>
<dbReference type="GO" id="GO:0005829">
    <property type="term" value="C:cytosol"/>
    <property type="evidence" value="ECO:0007669"/>
    <property type="project" value="TreeGrafter"/>
</dbReference>
<evidence type="ECO:0000256" key="4">
    <source>
        <dbReference type="ARBA" id="ARBA00022605"/>
    </source>
</evidence>
<dbReference type="NCBIfam" id="NF010783">
    <property type="entry name" value="PRK14186.1"/>
    <property type="match status" value="1"/>
</dbReference>
<dbReference type="CDD" id="cd01080">
    <property type="entry name" value="NAD_bind_m-THF_DH_Cyclohyd"/>
    <property type="match status" value="1"/>
</dbReference>
<accession>A0AB39BJ09</accession>
<feature type="binding site" evidence="12">
    <location>
        <begin position="188"/>
        <end position="190"/>
    </location>
    <ligand>
        <name>NADP(+)</name>
        <dbReference type="ChEBI" id="CHEBI:58349"/>
    </ligand>
</feature>
<dbReference type="Pfam" id="PF02882">
    <property type="entry name" value="THF_DHG_CYH_C"/>
    <property type="match status" value="1"/>
</dbReference>
<dbReference type="GO" id="GO:0000105">
    <property type="term" value="P:L-histidine biosynthetic process"/>
    <property type="evidence" value="ECO:0007669"/>
    <property type="project" value="UniProtKB-KW"/>
</dbReference>
<keyword evidence="8 12" id="KW-0560">Oxidoreductase</keyword>
<name>A0AB39BJ09_9MICO</name>
<evidence type="ECO:0000256" key="9">
    <source>
        <dbReference type="ARBA" id="ARBA00023102"/>
    </source>
</evidence>
<proteinExistence type="inferred from homology"/>
<gene>
    <name evidence="12 15" type="primary">folD</name>
    <name evidence="15" type="ORF">ABFY20_03475</name>
</gene>
<dbReference type="SUPFAM" id="SSF53223">
    <property type="entry name" value="Aminoacid dehydrogenase-like, N-terminal domain"/>
    <property type="match status" value="1"/>
</dbReference>
<comment type="catalytic activity">
    <reaction evidence="12">
        <text>(6R)-5,10-methylene-5,6,7,8-tetrahydrofolate + NADP(+) = (6R)-5,10-methenyltetrahydrofolate + NADPH</text>
        <dbReference type="Rhea" id="RHEA:22812"/>
        <dbReference type="ChEBI" id="CHEBI:15636"/>
        <dbReference type="ChEBI" id="CHEBI:57455"/>
        <dbReference type="ChEBI" id="CHEBI:57783"/>
        <dbReference type="ChEBI" id="CHEBI:58349"/>
        <dbReference type="EC" id="1.5.1.5"/>
    </reaction>
</comment>
<dbReference type="Pfam" id="PF00763">
    <property type="entry name" value="THF_DHG_CYH"/>
    <property type="match status" value="1"/>
</dbReference>
<dbReference type="GO" id="GO:0006164">
    <property type="term" value="P:purine nucleotide biosynthetic process"/>
    <property type="evidence" value="ECO:0007669"/>
    <property type="project" value="UniProtKB-KW"/>
</dbReference>
<keyword evidence="3 12" id="KW-0554">One-carbon metabolism</keyword>
<comment type="similarity">
    <text evidence="12">Belongs to the tetrahydrofolate dehydrogenase/cyclohydrolase family.</text>
</comment>
<dbReference type="PRINTS" id="PR00085">
    <property type="entry name" value="THFDHDRGNASE"/>
</dbReference>
<dbReference type="FunFam" id="3.40.50.720:FF:000094">
    <property type="entry name" value="Bifunctional protein FolD"/>
    <property type="match status" value="1"/>
</dbReference>
<dbReference type="InterPro" id="IPR036291">
    <property type="entry name" value="NAD(P)-bd_dom_sf"/>
</dbReference>
<comment type="subunit">
    <text evidence="2 12">Homodimer.</text>
</comment>
<evidence type="ECO:0000256" key="8">
    <source>
        <dbReference type="ARBA" id="ARBA00023002"/>
    </source>
</evidence>
<dbReference type="AlphaFoldDB" id="A0AB39BJ09"/>
<dbReference type="EMBL" id="CP162511">
    <property type="protein sequence ID" value="XDI06168.1"/>
    <property type="molecule type" value="Genomic_DNA"/>
</dbReference>
<keyword evidence="6 12" id="KW-0378">Hydrolase</keyword>
<evidence type="ECO:0000256" key="3">
    <source>
        <dbReference type="ARBA" id="ARBA00022563"/>
    </source>
</evidence>
<evidence type="ECO:0000256" key="2">
    <source>
        <dbReference type="ARBA" id="ARBA00011738"/>
    </source>
</evidence>
<dbReference type="HAMAP" id="MF_01576">
    <property type="entry name" value="THF_DHG_CYH"/>
    <property type="match status" value="1"/>
</dbReference>
<evidence type="ECO:0000313" key="15">
    <source>
        <dbReference type="EMBL" id="XDI06168.1"/>
    </source>
</evidence>
<dbReference type="PROSITE" id="PS00767">
    <property type="entry name" value="THF_DHG_CYH_2"/>
    <property type="match status" value="1"/>
</dbReference>
<dbReference type="FunFam" id="3.40.50.10860:FF:000005">
    <property type="entry name" value="C-1-tetrahydrofolate synthase, cytoplasmic, putative"/>
    <property type="match status" value="1"/>
</dbReference>
<dbReference type="PANTHER" id="PTHR48099:SF5">
    <property type="entry name" value="C-1-TETRAHYDROFOLATE SYNTHASE, CYTOPLASMIC"/>
    <property type="match status" value="1"/>
</dbReference>
<comment type="caution">
    <text evidence="12">Lacks conserved residue(s) required for the propagation of feature annotation.</text>
</comment>